<name>A0ABX5EJ63_9MICO</name>
<dbReference type="Proteomes" id="UP000239895">
    <property type="component" value="Unassembled WGS sequence"/>
</dbReference>
<dbReference type="RefSeq" id="WP_106265069.1">
    <property type="nucleotide sequence ID" value="NZ_PVTX01000001.1"/>
</dbReference>
<organism evidence="1 2">
    <name type="scientific">Isoptericola halotolerans</name>
    <dbReference type="NCBI Taxonomy" id="300560"/>
    <lineage>
        <taxon>Bacteria</taxon>
        <taxon>Bacillati</taxon>
        <taxon>Actinomycetota</taxon>
        <taxon>Actinomycetes</taxon>
        <taxon>Micrococcales</taxon>
        <taxon>Promicromonosporaceae</taxon>
        <taxon>Isoptericola</taxon>
    </lineage>
</organism>
<evidence type="ECO:0000313" key="1">
    <source>
        <dbReference type="EMBL" id="PRZ10525.1"/>
    </source>
</evidence>
<gene>
    <name evidence="1" type="ORF">BCL65_101670</name>
</gene>
<sequence length="211" mass="22151">MSRQIAGFELRLPDSWWAVPTEAPESVPEWARSTAAALVADVGTSGGHDVAPDELADEIARQLEDVARAVAETGIPGLVTAVLVRRPELGVVDAMVTVTAQQDLAADEFTAGLAAAVEESDEHDYAFAGRFDGTVAAGDVTGLHAMITHFGELGEDGSGTLEERVVLGVFPAGSRDMVEVTAVARSVGTFEDMPQEMLELLEGLSVETETA</sequence>
<proteinExistence type="predicted"/>
<reference evidence="1 2" key="1">
    <citation type="submission" date="2018-03" db="EMBL/GenBank/DDBJ databases">
        <title>Comparative analysis of microorganisms from saline springs in Andes Mountain Range, Colombia.</title>
        <authorList>
            <person name="Rubin E."/>
        </authorList>
    </citation>
    <scope>NUCLEOTIDE SEQUENCE [LARGE SCALE GENOMIC DNA]</scope>
    <source>
        <strain evidence="1 2">CG 23</strain>
    </source>
</reference>
<protein>
    <submittedName>
        <fullName evidence="1">Uncharacterized protein</fullName>
    </submittedName>
</protein>
<dbReference type="EMBL" id="PVTX01000001">
    <property type="protein sequence ID" value="PRZ10525.1"/>
    <property type="molecule type" value="Genomic_DNA"/>
</dbReference>
<keyword evidence="2" id="KW-1185">Reference proteome</keyword>
<comment type="caution">
    <text evidence="1">The sequence shown here is derived from an EMBL/GenBank/DDBJ whole genome shotgun (WGS) entry which is preliminary data.</text>
</comment>
<evidence type="ECO:0000313" key="2">
    <source>
        <dbReference type="Proteomes" id="UP000239895"/>
    </source>
</evidence>
<accession>A0ABX5EJ63</accession>